<dbReference type="InterPro" id="IPR021475">
    <property type="entry name" value="Pants/Emi1-like"/>
</dbReference>
<dbReference type="STRING" id="701091.M2V024"/>
<dbReference type="HOGENOM" id="CLU_074897_1_0_1"/>
<protein>
    <recommendedName>
        <fullName evidence="4">Early meiotic induction protein 1</fullName>
    </recommendedName>
</protein>
<feature type="compositionally biased region" description="Polar residues" evidence="1">
    <location>
        <begin position="46"/>
        <end position="71"/>
    </location>
</feature>
<dbReference type="OrthoDB" id="2017405at2759"/>
<dbReference type="AlphaFoldDB" id="M2V024"/>
<dbReference type="EMBL" id="KB445573">
    <property type="protein sequence ID" value="EMD93302.1"/>
    <property type="molecule type" value="Genomic_DNA"/>
</dbReference>
<name>M2V024_COCH5</name>
<reference evidence="2 3" key="1">
    <citation type="journal article" date="2012" name="PLoS Pathog.">
        <title>Diverse lifestyles and strategies of plant pathogenesis encoded in the genomes of eighteen Dothideomycetes fungi.</title>
        <authorList>
            <person name="Ohm R.A."/>
            <person name="Feau N."/>
            <person name="Henrissat B."/>
            <person name="Schoch C.L."/>
            <person name="Horwitz B.A."/>
            <person name="Barry K.W."/>
            <person name="Condon B.J."/>
            <person name="Copeland A.C."/>
            <person name="Dhillon B."/>
            <person name="Glaser F."/>
            <person name="Hesse C.N."/>
            <person name="Kosti I."/>
            <person name="LaButti K."/>
            <person name="Lindquist E.A."/>
            <person name="Lucas S."/>
            <person name="Salamov A.A."/>
            <person name="Bradshaw R.E."/>
            <person name="Ciuffetti L."/>
            <person name="Hamelin R.C."/>
            <person name="Kema G.H.J."/>
            <person name="Lawrence C."/>
            <person name="Scott J.A."/>
            <person name="Spatafora J.W."/>
            <person name="Turgeon B.G."/>
            <person name="de Wit P.J.G.M."/>
            <person name="Zhong S."/>
            <person name="Goodwin S.B."/>
            <person name="Grigoriev I.V."/>
        </authorList>
    </citation>
    <scope>NUCLEOTIDE SEQUENCE [LARGE SCALE GENOMIC DNA]</scope>
    <source>
        <strain evidence="3">C5 / ATCC 48332 / race O</strain>
    </source>
</reference>
<dbReference type="Proteomes" id="UP000016936">
    <property type="component" value="Unassembled WGS sequence"/>
</dbReference>
<dbReference type="eggNOG" id="ENOG502S4MN">
    <property type="taxonomic scope" value="Eukaryota"/>
</dbReference>
<evidence type="ECO:0008006" key="4">
    <source>
        <dbReference type="Google" id="ProtNLM"/>
    </source>
</evidence>
<dbReference type="PANTHER" id="PTHR28052:SF1">
    <property type="entry name" value="UPF0545 PROTEIN C22ORF39"/>
    <property type="match status" value="1"/>
</dbReference>
<organism evidence="2 3">
    <name type="scientific">Cochliobolus heterostrophus (strain C5 / ATCC 48332 / race O)</name>
    <name type="common">Southern corn leaf blight fungus</name>
    <name type="synonym">Bipolaris maydis</name>
    <dbReference type="NCBI Taxonomy" id="701091"/>
    <lineage>
        <taxon>Eukaryota</taxon>
        <taxon>Fungi</taxon>
        <taxon>Dikarya</taxon>
        <taxon>Ascomycota</taxon>
        <taxon>Pezizomycotina</taxon>
        <taxon>Dothideomycetes</taxon>
        <taxon>Pleosporomycetidae</taxon>
        <taxon>Pleosporales</taxon>
        <taxon>Pleosporineae</taxon>
        <taxon>Pleosporaceae</taxon>
        <taxon>Bipolaris</taxon>
    </lineage>
</organism>
<gene>
    <name evidence="2" type="ORF">COCHEDRAFT_1223065</name>
</gene>
<dbReference type="PANTHER" id="PTHR28052">
    <property type="entry name" value="UPF0545 PROTEIN C22ORF39"/>
    <property type="match status" value="1"/>
</dbReference>
<feature type="region of interest" description="Disordered" evidence="1">
    <location>
        <begin position="34"/>
        <end position="116"/>
    </location>
</feature>
<proteinExistence type="predicted"/>
<evidence type="ECO:0000313" key="2">
    <source>
        <dbReference type="EMBL" id="EMD93302.1"/>
    </source>
</evidence>
<dbReference type="OMA" id="CMRTKNS"/>
<feature type="compositionally biased region" description="Low complexity" evidence="1">
    <location>
        <begin position="90"/>
        <end position="108"/>
    </location>
</feature>
<reference evidence="3" key="2">
    <citation type="journal article" date="2013" name="PLoS Genet.">
        <title>Comparative genome structure, secondary metabolite, and effector coding capacity across Cochliobolus pathogens.</title>
        <authorList>
            <person name="Condon B.J."/>
            <person name="Leng Y."/>
            <person name="Wu D."/>
            <person name="Bushley K.E."/>
            <person name="Ohm R.A."/>
            <person name="Otillar R."/>
            <person name="Martin J."/>
            <person name="Schackwitz W."/>
            <person name="Grimwood J."/>
            <person name="MohdZainudin N."/>
            <person name="Xue C."/>
            <person name="Wang R."/>
            <person name="Manning V.A."/>
            <person name="Dhillon B."/>
            <person name="Tu Z.J."/>
            <person name="Steffenson B.J."/>
            <person name="Salamov A."/>
            <person name="Sun H."/>
            <person name="Lowry S."/>
            <person name="LaButti K."/>
            <person name="Han J."/>
            <person name="Copeland A."/>
            <person name="Lindquist E."/>
            <person name="Barry K."/>
            <person name="Schmutz J."/>
            <person name="Baker S.E."/>
            <person name="Ciuffetti L.M."/>
            <person name="Grigoriev I.V."/>
            <person name="Zhong S."/>
            <person name="Turgeon B.G."/>
        </authorList>
    </citation>
    <scope>NUCLEOTIDE SEQUENCE [LARGE SCALE GENOMIC DNA]</scope>
    <source>
        <strain evidence="3">C5 / ATCC 48332 / race O</strain>
    </source>
</reference>
<evidence type="ECO:0000313" key="3">
    <source>
        <dbReference type="Proteomes" id="UP000016936"/>
    </source>
</evidence>
<dbReference type="Pfam" id="PF11326">
    <property type="entry name" value="PANTS-like"/>
    <property type="match status" value="1"/>
</dbReference>
<evidence type="ECO:0000256" key="1">
    <source>
        <dbReference type="SAM" id="MobiDB-lite"/>
    </source>
</evidence>
<sequence length="221" mass="24893">MGYHDPELGQLTAQPFPYTHTIFNMGWWPFSGSGADAATKQQQQQPATISNSTSPVQKPNDAPTPTISHTHSAPHDPDFYAAHPHLAPPSFSSNTVSSSTTNSKDNTTQQLEELDPTLPRTMSCRAAFDSAFYCSSLGGHFNDIYRYGQLRSCSDHWSDFWFCMRTKNSRSGQEVKERMVQDRYREKETVLKSGPNSEDVWRKRKPGEEIRGAFSRPAEEV</sequence>
<accession>M2V024</accession>
<keyword evidence="3" id="KW-1185">Reference proteome</keyword>